<evidence type="ECO:0000313" key="2">
    <source>
        <dbReference type="Proteomes" id="UP000054653"/>
    </source>
</evidence>
<sequence length="110" mass="12450">MLLKEPSYSRGQQLLFHGLRSCSVLMWRIGAAISISALTRGILSQQLVPDSFYIPAGDQLGPVLAAEQKFFYIYFDISYERIIEVDSLKNEFCIVSYVFLSRSCNVDETA</sequence>
<organism evidence="1 2">
    <name type="scientific">Trichinella britovi</name>
    <name type="common">Parasitic roundworm</name>
    <dbReference type="NCBI Taxonomy" id="45882"/>
    <lineage>
        <taxon>Eukaryota</taxon>
        <taxon>Metazoa</taxon>
        <taxon>Ecdysozoa</taxon>
        <taxon>Nematoda</taxon>
        <taxon>Enoplea</taxon>
        <taxon>Dorylaimia</taxon>
        <taxon>Trichinellida</taxon>
        <taxon>Trichinellidae</taxon>
        <taxon>Trichinella</taxon>
    </lineage>
</organism>
<proteinExistence type="predicted"/>
<name>A0A0V1C906_TRIBR</name>
<accession>A0A0V1C906</accession>
<protein>
    <submittedName>
        <fullName evidence="1">Uncharacterized protein</fullName>
    </submittedName>
</protein>
<gene>
    <name evidence="1" type="ORF">T03_3828</name>
</gene>
<dbReference type="EMBL" id="JYDI01000330">
    <property type="protein sequence ID" value="KRY45789.1"/>
    <property type="molecule type" value="Genomic_DNA"/>
</dbReference>
<dbReference type="AlphaFoldDB" id="A0A0V1C906"/>
<comment type="caution">
    <text evidence="1">The sequence shown here is derived from an EMBL/GenBank/DDBJ whole genome shotgun (WGS) entry which is preliminary data.</text>
</comment>
<evidence type="ECO:0000313" key="1">
    <source>
        <dbReference type="EMBL" id="KRY45789.1"/>
    </source>
</evidence>
<reference evidence="1 2" key="1">
    <citation type="submission" date="2015-01" db="EMBL/GenBank/DDBJ databases">
        <title>Evolution of Trichinella species and genotypes.</title>
        <authorList>
            <person name="Korhonen P.K."/>
            <person name="Edoardo P."/>
            <person name="Giuseppe L.R."/>
            <person name="Gasser R.B."/>
        </authorList>
    </citation>
    <scope>NUCLEOTIDE SEQUENCE [LARGE SCALE GENOMIC DNA]</scope>
    <source>
        <strain evidence="1">ISS120</strain>
    </source>
</reference>
<keyword evidence="2" id="KW-1185">Reference proteome</keyword>
<dbReference type="Proteomes" id="UP000054653">
    <property type="component" value="Unassembled WGS sequence"/>
</dbReference>